<accession>A0A5B7E338</accession>
<dbReference type="Proteomes" id="UP000324222">
    <property type="component" value="Unassembled WGS sequence"/>
</dbReference>
<sequence length="99" mass="11263">MNSHRKGTPSARFTTYIDFEEINDGLTTVGETVPLILSILANIWTLTRGTSAHHVPGLSRLLSYPTMFCVYTLTAMITTVIAFVAFIYIEYRRFQALEW</sequence>
<dbReference type="AlphaFoldDB" id="A0A5B7E338"/>
<comment type="caution">
    <text evidence="2">The sequence shown here is derived from an EMBL/GenBank/DDBJ whole genome shotgun (WGS) entry which is preliminary data.</text>
</comment>
<feature type="transmembrane region" description="Helical" evidence="1">
    <location>
        <begin position="68"/>
        <end position="89"/>
    </location>
</feature>
<keyword evidence="1" id="KW-0812">Transmembrane</keyword>
<protein>
    <submittedName>
        <fullName evidence="2">Uncharacterized protein</fullName>
    </submittedName>
</protein>
<evidence type="ECO:0000256" key="1">
    <source>
        <dbReference type="SAM" id="Phobius"/>
    </source>
</evidence>
<reference evidence="2 3" key="1">
    <citation type="submission" date="2019-05" db="EMBL/GenBank/DDBJ databases">
        <title>Another draft genome of Portunus trituberculatus and its Hox gene families provides insights of decapod evolution.</title>
        <authorList>
            <person name="Jeong J.-H."/>
            <person name="Song I."/>
            <person name="Kim S."/>
            <person name="Choi T."/>
            <person name="Kim D."/>
            <person name="Ryu S."/>
            <person name="Kim W."/>
        </authorList>
    </citation>
    <scope>NUCLEOTIDE SEQUENCE [LARGE SCALE GENOMIC DNA]</scope>
    <source>
        <tissue evidence="2">Muscle</tissue>
    </source>
</reference>
<dbReference type="EMBL" id="VSRR010001868">
    <property type="protein sequence ID" value="MPC28178.1"/>
    <property type="molecule type" value="Genomic_DNA"/>
</dbReference>
<keyword evidence="1" id="KW-1133">Transmembrane helix</keyword>
<gene>
    <name evidence="2" type="ORF">E2C01_021372</name>
</gene>
<keyword evidence="1" id="KW-0472">Membrane</keyword>
<evidence type="ECO:0000313" key="3">
    <source>
        <dbReference type="Proteomes" id="UP000324222"/>
    </source>
</evidence>
<name>A0A5B7E338_PORTR</name>
<keyword evidence="3" id="KW-1185">Reference proteome</keyword>
<evidence type="ECO:0000313" key="2">
    <source>
        <dbReference type="EMBL" id="MPC28178.1"/>
    </source>
</evidence>
<proteinExistence type="predicted"/>
<organism evidence="2 3">
    <name type="scientific">Portunus trituberculatus</name>
    <name type="common">Swimming crab</name>
    <name type="synonym">Neptunus trituberculatus</name>
    <dbReference type="NCBI Taxonomy" id="210409"/>
    <lineage>
        <taxon>Eukaryota</taxon>
        <taxon>Metazoa</taxon>
        <taxon>Ecdysozoa</taxon>
        <taxon>Arthropoda</taxon>
        <taxon>Crustacea</taxon>
        <taxon>Multicrustacea</taxon>
        <taxon>Malacostraca</taxon>
        <taxon>Eumalacostraca</taxon>
        <taxon>Eucarida</taxon>
        <taxon>Decapoda</taxon>
        <taxon>Pleocyemata</taxon>
        <taxon>Brachyura</taxon>
        <taxon>Eubrachyura</taxon>
        <taxon>Portunoidea</taxon>
        <taxon>Portunidae</taxon>
        <taxon>Portuninae</taxon>
        <taxon>Portunus</taxon>
    </lineage>
</organism>